<proteinExistence type="inferred from homology"/>
<dbReference type="AlphaFoldDB" id="A0AAD5RI02"/>
<dbReference type="Gene3D" id="3.30.1490.10">
    <property type="match status" value="1"/>
</dbReference>
<dbReference type="Pfam" id="PF00410">
    <property type="entry name" value="Ribosomal_S8"/>
    <property type="match status" value="1"/>
</dbReference>
<dbReference type="EMBL" id="JAKWBI020000459">
    <property type="protein sequence ID" value="KAJ2894746.1"/>
    <property type="molecule type" value="Genomic_DNA"/>
</dbReference>
<dbReference type="FunFam" id="3.30.1370.30:FF:000006">
    <property type="entry name" value="40S ribosomal protein S8"/>
    <property type="match status" value="1"/>
</dbReference>
<dbReference type="GO" id="GO:0005840">
    <property type="term" value="C:ribosome"/>
    <property type="evidence" value="ECO:0007669"/>
    <property type="project" value="UniProtKB-KW"/>
</dbReference>
<evidence type="ECO:0000256" key="3">
    <source>
        <dbReference type="ARBA" id="ARBA00023274"/>
    </source>
</evidence>
<dbReference type="Gene3D" id="3.30.1370.30">
    <property type="match status" value="1"/>
</dbReference>
<keyword evidence="3" id="KW-0687">Ribonucleoprotein</keyword>
<evidence type="ECO:0000313" key="5">
    <source>
        <dbReference type="Proteomes" id="UP001201980"/>
    </source>
</evidence>
<dbReference type="GO" id="GO:1990904">
    <property type="term" value="C:ribonucleoprotein complex"/>
    <property type="evidence" value="ECO:0007669"/>
    <property type="project" value="UniProtKB-KW"/>
</dbReference>
<name>A0AAD5RI02_9PEZI</name>
<organism evidence="4 5">
    <name type="scientific">Zalerion maritima</name>
    <dbReference type="NCBI Taxonomy" id="339359"/>
    <lineage>
        <taxon>Eukaryota</taxon>
        <taxon>Fungi</taxon>
        <taxon>Dikarya</taxon>
        <taxon>Ascomycota</taxon>
        <taxon>Pezizomycotina</taxon>
        <taxon>Sordariomycetes</taxon>
        <taxon>Lulworthiomycetidae</taxon>
        <taxon>Lulworthiales</taxon>
        <taxon>Lulworthiaceae</taxon>
        <taxon>Zalerion</taxon>
    </lineage>
</organism>
<comment type="similarity">
    <text evidence="1">Belongs to the universal ribosomal protein uS8 family.</text>
</comment>
<gene>
    <name evidence="4" type="ORF">MKZ38_007252</name>
</gene>
<dbReference type="Proteomes" id="UP001201980">
    <property type="component" value="Unassembled WGS sequence"/>
</dbReference>
<evidence type="ECO:0000256" key="1">
    <source>
        <dbReference type="ARBA" id="ARBA00006471"/>
    </source>
</evidence>
<dbReference type="InterPro" id="IPR000630">
    <property type="entry name" value="Ribosomal_uS8"/>
</dbReference>
<comment type="caution">
    <text evidence="4">The sequence shown here is derived from an EMBL/GenBank/DDBJ whole genome shotgun (WGS) entry which is preliminary data.</text>
</comment>
<protein>
    <submittedName>
        <fullName evidence="4">Mitochondrial 37S ribosomal protein S8</fullName>
    </submittedName>
</protein>
<evidence type="ECO:0000256" key="2">
    <source>
        <dbReference type="ARBA" id="ARBA00022980"/>
    </source>
</evidence>
<keyword evidence="2 4" id="KW-0689">Ribosomal protein</keyword>
<sequence length="161" mass="17455">MGVSAVTNMCSHLQNAARGKLGLTSVPNIKYNLRLALAMHRAGFISSVTRGGPSPPPLEALSTYQPEVVTHANVSSRRLWLGLKYWDNRPVMSNVKSVTTPKRPITLSVREMESVVRGFKRGYVPGLELGECLFVSTDHGVLEAREAIAKNSGGLVLARVS</sequence>
<accession>A0AAD5RI02</accession>
<reference evidence="4" key="1">
    <citation type="submission" date="2022-07" db="EMBL/GenBank/DDBJ databases">
        <title>Draft genome sequence of Zalerion maritima ATCC 34329, a (micro)plastics degrading marine fungus.</title>
        <authorList>
            <person name="Paco A."/>
            <person name="Goncalves M.F.M."/>
            <person name="Rocha-Santos T.A.P."/>
            <person name="Alves A."/>
        </authorList>
    </citation>
    <scope>NUCLEOTIDE SEQUENCE</scope>
    <source>
        <strain evidence="4">ATCC 34329</strain>
    </source>
</reference>
<dbReference type="SUPFAM" id="SSF56047">
    <property type="entry name" value="Ribosomal protein S8"/>
    <property type="match status" value="1"/>
</dbReference>
<dbReference type="InterPro" id="IPR035987">
    <property type="entry name" value="Ribosomal_uS8_sf"/>
</dbReference>
<keyword evidence="5" id="KW-1185">Reference proteome</keyword>
<evidence type="ECO:0000313" key="4">
    <source>
        <dbReference type="EMBL" id="KAJ2894746.1"/>
    </source>
</evidence>
<dbReference type="GO" id="GO:0003735">
    <property type="term" value="F:structural constituent of ribosome"/>
    <property type="evidence" value="ECO:0007669"/>
    <property type="project" value="InterPro"/>
</dbReference>
<dbReference type="GO" id="GO:0006412">
    <property type="term" value="P:translation"/>
    <property type="evidence" value="ECO:0007669"/>
    <property type="project" value="InterPro"/>
</dbReference>